<dbReference type="Proteomes" id="UP001321445">
    <property type="component" value="Chromosome"/>
</dbReference>
<name>A0ABN6WWR1_9BACT</name>
<gene>
    <name evidence="2" type="ORF">HCR_17550</name>
</gene>
<evidence type="ECO:0000259" key="1">
    <source>
        <dbReference type="Pfam" id="PF01755"/>
    </source>
</evidence>
<keyword evidence="3" id="KW-1185">Reference proteome</keyword>
<dbReference type="RefSeq" id="WP_286336395.1">
    <property type="nucleotide sequence ID" value="NZ_AP027370.1"/>
</dbReference>
<reference evidence="2 3" key="1">
    <citation type="submission" date="2023-03" db="EMBL/GenBank/DDBJ databases">
        <title>Description of Hydrogenimonas sp. ISO32.</title>
        <authorList>
            <person name="Mino S."/>
            <person name="Fukazawa S."/>
            <person name="Sawabe T."/>
        </authorList>
    </citation>
    <scope>NUCLEOTIDE SEQUENCE [LARGE SCALE GENOMIC DNA]</scope>
    <source>
        <strain evidence="2 3">ISO32</strain>
    </source>
</reference>
<dbReference type="EMBL" id="AP027370">
    <property type="protein sequence ID" value="BDY13443.1"/>
    <property type="molecule type" value="Genomic_DNA"/>
</dbReference>
<dbReference type="InterPro" id="IPR002654">
    <property type="entry name" value="Glyco_trans_25"/>
</dbReference>
<dbReference type="CDD" id="cd06532">
    <property type="entry name" value="Glyco_transf_25"/>
    <property type="match status" value="1"/>
</dbReference>
<dbReference type="Pfam" id="PF01755">
    <property type="entry name" value="Glyco_transf_25"/>
    <property type="match status" value="1"/>
</dbReference>
<feature type="domain" description="Glycosyl transferase family 25" evidence="1">
    <location>
        <begin position="9"/>
        <end position="182"/>
    </location>
</feature>
<accession>A0ABN6WWR1</accession>
<protein>
    <recommendedName>
        <fullName evidence="1">Glycosyl transferase family 25 domain-containing protein</fullName>
    </recommendedName>
</protein>
<evidence type="ECO:0000313" key="2">
    <source>
        <dbReference type="EMBL" id="BDY13443.1"/>
    </source>
</evidence>
<proteinExistence type="predicted"/>
<evidence type="ECO:0000313" key="3">
    <source>
        <dbReference type="Proteomes" id="UP001321445"/>
    </source>
</evidence>
<sequence>MQIDEIFEHVYVIHVRKGYEERKKHIDKHLPQRDIPHFNYILDGDISDLTDDIIEKHFAKGDIFKEGKAAMSCTYKHILVYREMVQKEIPYALVFEDDVILKKNFRKKLTRYLKDFTETAPFLINIEEAFEYVPLYFRKRDKYLYKAKKTKRTGAYIVNLEAAKKMLEFLELNKYDYPIDHMHTKMSQHGFIDIYWLQPPLALQGSKNGMFDSFLSGNRRTGVAGQIAWFFKQRYHEYVTTNLSKKRIENFIMDRS</sequence>
<organism evidence="2 3">
    <name type="scientific">Hydrogenimonas cancrithermarum</name>
    <dbReference type="NCBI Taxonomy" id="2993563"/>
    <lineage>
        <taxon>Bacteria</taxon>
        <taxon>Pseudomonadati</taxon>
        <taxon>Campylobacterota</taxon>
        <taxon>Epsilonproteobacteria</taxon>
        <taxon>Campylobacterales</taxon>
        <taxon>Hydrogenimonadaceae</taxon>
        <taxon>Hydrogenimonas</taxon>
    </lineage>
</organism>